<feature type="compositionally biased region" description="Acidic residues" evidence="1">
    <location>
        <begin position="1"/>
        <end position="10"/>
    </location>
</feature>
<dbReference type="Proteomes" id="UP000053820">
    <property type="component" value="Unassembled WGS sequence"/>
</dbReference>
<evidence type="ECO:0000313" key="3">
    <source>
        <dbReference type="Proteomes" id="UP000053820"/>
    </source>
</evidence>
<dbReference type="HOGENOM" id="CLU_1120290_0_0_1"/>
<protein>
    <submittedName>
        <fullName evidence="2">Uncharacterized protein</fullName>
    </submittedName>
</protein>
<gene>
    <name evidence="2" type="ORF">HYDPIDRAFT_27807</name>
</gene>
<proteinExistence type="predicted"/>
<reference evidence="2 3" key="1">
    <citation type="submission" date="2014-04" db="EMBL/GenBank/DDBJ databases">
        <title>Evolutionary Origins and Diversification of the Mycorrhizal Mutualists.</title>
        <authorList>
            <consortium name="DOE Joint Genome Institute"/>
            <consortium name="Mycorrhizal Genomics Consortium"/>
            <person name="Kohler A."/>
            <person name="Kuo A."/>
            <person name="Nagy L.G."/>
            <person name="Floudas D."/>
            <person name="Copeland A."/>
            <person name="Barry K.W."/>
            <person name="Cichocki N."/>
            <person name="Veneault-Fourrey C."/>
            <person name="LaButti K."/>
            <person name="Lindquist E.A."/>
            <person name="Lipzen A."/>
            <person name="Lundell T."/>
            <person name="Morin E."/>
            <person name="Murat C."/>
            <person name="Riley R."/>
            <person name="Ohm R."/>
            <person name="Sun H."/>
            <person name="Tunlid A."/>
            <person name="Henrissat B."/>
            <person name="Grigoriev I.V."/>
            <person name="Hibbett D.S."/>
            <person name="Martin F."/>
        </authorList>
    </citation>
    <scope>NUCLEOTIDE SEQUENCE [LARGE SCALE GENOMIC DNA]</scope>
    <source>
        <strain evidence="2 3">MD-312</strain>
    </source>
</reference>
<dbReference type="OrthoDB" id="2647975at2759"/>
<keyword evidence="3" id="KW-1185">Reference proteome</keyword>
<name>A0A0C9VHF9_9AGAM</name>
<feature type="region of interest" description="Disordered" evidence="1">
    <location>
        <begin position="229"/>
        <end position="248"/>
    </location>
</feature>
<accession>A0A0C9VHF9</accession>
<evidence type="ECO:0000256" key="1">
    <source>
        <dbReference type="SAM" id="MobiDB-lite"/>
    </source>
</evidence>
<evidence type="ECO:0000313" key="2">
    <source>
        <dbReference type="EMBL" id="KIJ65079.1"/>
    </source>
</evidence>
<feature type="region of interest" description="Disordered" evidence="1">
    <location>
        <begin position="1"/>
        <end position="140"/>
    </location>
</feature>
<dbReference type="AlphaFoldDB" id="A0A0C9VHF9"/>
<organism evidence="2 3">
    <name type="scientific">Hydnomerulius pinastri MD-312</name>
    <dbReference type="NCBI Taxonomy" id="994086"/>
    <lineage>
        <taxon>Eukaryota</taxon>
        <taxon>Fungi</taxon>
        <taxon>Dikarya</taxon>
        <taxon>Basidiomycota</taxon>
        <taxon>Agaricomycotina</taxon>
        <taxon>Agaricomycetes</taxon>
        <taxon>Agaricomycetidae</taxon>
        <taxon>Boletales</taxon>
        <taxon>Boletales incertae sedis</taxon>
        <taxon>Leucogyrophana</taxon>
    </lineage>
</organism>
<feature type="compositionally biased region" description="Basic and acidic residues" evidence="1">
    <location>
        <begin position="126"/>
        <end position="140"/>
    </location>
</feature>
<sequence>MPGALSDDDTSSVSSKTSQHTARDREDVQTILDNIFIDDDDRKCPTHPEGGTPPVDGVRQPPPSPESGLLPFPYPEPHGHQAAGQLADEPAPDGDVPMLGPTPSMEKQLGADTDVSMSVLTSNSKKRSETDTTRDKVPTTSDKCRYEEVDFSVSLRQELYSKEEVINRLKAKLRQQGRTFQEQQVDIQRRYEGLYNQAMQTARHKFQEQKESVSNMQTLLQQQNGELTSLRNKLEPAARNARGEQFAT</sequence>
<dbReference type="EMBL" id="KN839844">
    <property type="protein sequence ID" value="KIJ65079.1"/>
    <property type="molecule type" value="Genomic_DNA"/>
</dbReference>